<reference evidence="1 2" key="1">
    <citation type="journal article" date="2018" name="Front. Plant Sci.">
        <title>Red Clover (Trifolium pratense) and Zigzag Clover (T. medium) - A Picture of Genomic Similarities and Differences.</title>
        <authorList>
            <person name="Dluhosova J."/>
            <person name="Istvanek J."/>
            <person name="Nedelnik J."/>
            <person name="Repkova J."/>
        </authorList>
    </citation>
    <scope>NUCLEOTIDE SEQUENCE [LARGE SCALE GENOMIC DNA]</scope>
    <source>
        <strain evidence="2">cv. 10/8</strain>
        <tissue evidence="1">Leaf</tissue>
    </source>
</reference>
<dbReference type="EMBL" id="LXQA010823248">
    <property type="protein sequence ID" value="MCI72683.1"/>
    <property type="molecule type" value="Genomic_DNA"/>
</dbReference>
<feature type="non-terminal residue" evidence="1">
    <location>
        <position position="1"/>
    </location>
</feature>
<sequence length="58" mass="6744">HFSPGQGWRELAKIRQEKISLRRVLAMADEHLATCRPTSPGDLSRTGKLARFRWKARR</sequence>
<proteinExistence type="predicted"/>
<evidence type="ECO:0000313" key="2">
    <source>
        <dbReference type="Proteomes" id="UP000265520"/>
    </source>
</evidence>
<protein>
    <submittedName>
        <fullName evidence="1">Uncharacterized protein</fullName>
    </submittedName>
</protein>
<comment type="caution">
    <text evidence="1">The sequence shown here is derived from an EMBL/GenBank/DDBJ whole genome shotgun (WGS) entry which is preliminary data.</text>
</comment>
<accession>A0A392UGH7</accession>
<keyword evidence="2" id="KW-1185">Reference proteome</keyword>
<dbReference type="AlphaFoldDB" id="A0A392UGH7"/>
<dbReference type="Proteomes" id="UP000265520">
    <property type="component" value="Unassembled WGS sequence"/>
</dbReference>
<evidence type="ECO:0000313" key="1">
    <source>
        <dbReference type="EMBL" id="MCI72683.1"/>
    </source>
</evidence>
<organism evidence="1 2">
    <name type="scientific">Trifolium medium</name>
    <dbReference type="NCBI Taxonomy" id="97028"/>
    <lineage>
        <taxon>Eukaryota</taxon>
        <taxon>Viridiplantae</taxon>
        <taxon>Streptophyta</taxon>
        <taxon>Embryophyta</taxon>
        <taxon>Tracheophyta</taxon>
        <taxon>Spermatophyta</taxon>
        <taxon>Magnoliopsida</taxon>
        <taxon>eudicotyledons</taxon>
        <taxon>Gunneridae</taxon>
        <taxon>Pentapetalae</taxon>
        <taxon>rosids</taxon>
        <taxon>fabids</taxon>
        <taxon>Fabales</taxon>
        <taxon>Fabaceae</taxon>
        <taxon>Papilionoideae</taxon>
        <taxon>50 kb inversion clade</taxon>
        <taxon>NPAAA clade</taxon>
        <taxon>Hologalegina</taxon>
        <taxon>IRL clade</taxon>
        <taxon>Trifolieae</taxon>
        <taxon>Trifolium</taxon>
    </lineage>
</organism>
<name>A0A392UGH7_9FABA</name>